<comment type="caution">
    <text evidence="2">The sequence shown here is derived from an EMBL/GenBank/DDBJ whole genome shotgun (WGS) entry which is preliminary data.</text>
</comment>
<accession>A0AAN6GJ77</accession>
<feature type="compositionally biased region" description="Basic and acidic residues" evidence="1">
    <location>
        <begin position="165"/>
        <end position="175"/>
    </location>
</feature>
<feature type="compositionally biased region" description="Basic residues" evidence="1">
    <location>
        <begin position="1"/>
        <end position="10"/>
    </location>
</feature>
<feature type="compositionally biased region" description="Acidic residues" evidence="1">
    <location>
        <begin position="204"/>
        <end position="228"/>
    </location>
</feature>
<feature type="compositionally biased region" description="Polar residues" evidence="1">
    <location>
        <begin position="416"/>
        <end position="434"/>
    </location>
</feature>
<dbReference type="AlphaFoldDB" id="A0AAN6GJ77"/>
<feature type="region of interest" description="Disordered" evidence="1">
    <location>
        <begin position="1"/>
        <end position="181"/>
    </location>
</feature>
<name>A0AAN6GJ77_9BASI</name>
<feature type="compositionally biased region" description="Pro residues" evidence="1">
    <location>
        <begin position="106"/>
        <end position="120"/>
    </location>
</feature>
<gene>
    <name evidence="2" type="ORF">OC842_000726</name>
</gene>
<protein>
    <submittedName>
        <fullName evidence="2">Uncharacterized protein</fullName>
    </submittedName>
</protein>
<dbReference type="Proteomes" id="UP001176521">
    <property type="component" value="Unassembled WGS sequence"/>
</dbReference>
<evidence type="ECO:0000313" key="2">
    <source>
        <dbReference type="EMBL" id="KAK0539910.1"/>
    </source>
</evidence>
<dbReference type="EMBL" id="JAPDMQ010000022">
    <property type="protein sequence ID" value="KAK0539910.1"/>
    <property type="molecule type" value="Genomic_DNA"/>
</dbReference>
<feature type="region of interest" description="Disordered" evidence="1">
    <location>
        <begin position="201"/>
        <end position="248"/>
    </location>
</feature>
<organism evidence="2 3">
    <name type="scientific">Tilletia horrida</name>
    <dbReference type="NCBI Taxonomy" id="155126"/>
    <lineage>
        <taxon>Eukaryota</taxon>
        <taxon>Fungi</taxon>
        <taxon>Dikarya</taxon>
        <taxon>Basidiomycota</taxon>
        <taxon>Ustilaginomycotina</taxon>
        <taxon>Exobasidiomycetes</taxon>
        <taxon>Tilletiales</taxon>
        <taxon>Tilletiaceae</taxon>
        <taxon>Tilletia</taxon>
    </lineage>
</organism>
<feature type="compositionally biased region" description="Low complexity" evidence="1">
    <location>
        <begin position="40"/>
        <end position="105"/>
    </location>
</feature>
<sequence>MTSRRTRSAKRAGSQHTSFASSSTADRVNLPTKKRKASPGARRPGTAGRRAKASAAAARSAAPATAPAPAQAPAASAPAAPAGPLPAASAPAVSAASTPAASAPAGPAPAAPAPADPVVPVPAASAPSASAPAPASVLALARENGTHQRQLPRRMYGHHTPPPQGREEGDAHDADSPQTPGLWRTNLGLVNSPLIRIIAAQNNEESDDEDNEIEREDADEEGAAEEMDPDGHVDFNHQQQGSDTKLTEKASRQLWLSTMDALSHLESQDQYRYIFDDRKRARVVREKYWRIVRDAAIFSQRTGVEIFLAAGKPLPGNRGMKQHVFASAGLCSPENQCLHEAANNMAATWTASLNAYREALIKKNREKDDLIRAQQARFLADQRKIQEREDERDAAVAEAAAAVAEAEALRKENELLRSQANRPPAAGSTNHASS</sequence>
<keyword evidence="3" id="KW-1185">Reference proteome</keyword>
<feature type="region of interest" description="Disordered" evidence="1">
    <location>
        <begin position="414"/>
        <end position="434"/>
    </location>
</feature>
<proteinExistence type="predicted"/>
<evidence type="ECO:0000313" key="3">
    <source>
        <dbReference type="Proteomes" id="UP001176521"/>
    </source>
</evidence>
<evidence type="ECO:0000256" key="1">
    <source>
        <dbReference type="SAM" id="MobiDB-lite"/>
    </source>
</evidence>
<feature type="compositionally biased region" description="Low complexity" evidence="1">
    <location>
        <begin position="121"/>
        <end position="141"/>
    </location>
</feature>
<feature type="compositionally biased region" description="Polar residues" evidence="1">
    <location>
        <begin position="14"/>
        <end position="26"/>
    </location>
</feature>
<reference evidence="2" key="1">
    <citation type="journal article" date="2023" name="PhytoFront">
        <title>Draft Genome Resources of Seven Strains of Tilletia horrida, Causal Agent of Kernel Smut of Rice.</title>
        <authorList>
            <person name="Khanal S."/>
            <person name="Antony Babu S."/>
            <person name="Zhou X.G."/>
        </authorList>
    </citation>
    <scope>NUCLEOTIDE SEQUENCE</scope>
    <source>
        <strain evidence="2">TX3</strain>
    </source>
</reference>